<sequence>MGVDFDDSLMPPDPFADDPEDPAALFDHEVDEPLSDEERSALREDLANVRRFRELLEPRGILGVAMTCDDCQELHYYDWPILVSNLSTMLNDGPVPVHEPGADPDPDFYVPWDYCAGYADAADWLSRGPRTFRTWGR</sequence>
<evidence type="ECO:0000256" key="1">
    <source>
        <dbReference type="SAM" id="MobiDB-lite"/>
    </source>
</evidence>
<dbReference type="EMBL" id="JALIEA010000011">
    <property type="protein sequence ID" value="MCJ7857921.1"/>
    <property type="molecule type" value="Genomic_DNA"/>
</dbReference>
<proteinExistence type="predicted"/>
<dbReference type="Proteomes" id="UP001139207">
    <property type="component" value="Unassembled WGS sequence"/>
</dbReference>
<gene>
    <name evidence="2" type="ORF">MUN33_04205</name>
</gene>
<dbReference type="RefSeq" id="WP_244803656.1">
    <property type="nucleotide sequence ID" value="NZ_JALIEA010000011.1"/>
</dbReference>
<reference evidence="2" key="1">
    <citation type="submission" date="2022-04" db="EMBL/GenBank/DDBJ databases">
        <title>Corynebacterium kalidii LD5P10.</title>
        <authorList>
            <person name="Sun J.Q."/>
        </authorList>
    </citation>
    <scope>NUCLEOTIDE SEQUENCE</scope>
    <source>
        <strain evidence="2">LD5P10</strain>
    </source>
</reference>
<dbReference type="Pfam" id="PF17252">
    <property type="entry name" value="DUF5319"/>
    <property type="match status" value="1"/>
</dbReference>
<evidence type="ECO:0000313" key="2">
    <source>
        <dbReference type="EMBL" id="MCJ7857921.1"/>
    </source>
</evidence>
<feature type="region of interest" description="Disordered" evidence="1">
    <location>
        <begin position="1"/>
        <end position="39"/>
    </location>
</feature>
<organism evidence="2 3">
    <name type="scientific">Corynebacterium kalidii</name>
    <dbReference type="NCBI Taxonomy" id="2931982"/>
    <lineage>
        <taxon>Bacteria</taxon>
        <taxon>Bacillati</taxon>
        <taxon>Actinomycetota</taxon>
        <taxon>Actinomycetes</taxon>
        <taxon>Mycobacteriales</taxon>
        <taxon>Corynebacteriaceae</taxon>
        <taxon>Corynebacterium</taxon>
    </lineage>
</organism>
<evidence type="ECO:0000313" key="3">
    <source>
        <dbReference type="Proteomes" id="UP001139207"/>
    </source>
</evidence>
<dbReference type="InterPro" id="IPR035165">
    <property type="entry name" value="DUF5319"/>
</dbReference>
<name>A0A9X2AYB3_9CORY</name>
<dbReference type="AlphaFoldDB" id="A0A9X2AYB3"/>
<protein>
    <submittedName>
        <fullName evidence="2">DUF5319 domain-containing protein</fullName>
    </submittedName>
</protein>
<accession>A0A9X2AYB3</accession>
<comment type="caution">
    <text evidence="2">The sequence shown here is derived from an EMBL/GenBank/DDBJ whole genome shotgun (WGS) entry which is preliminary data.</text>
</comment>
<keyword evidence="3" id="KW-1185">Reference proteome</keyword>